<comment type="caution">
    <text evidence="2">The sequence shown here is derived from an EMBL/GenBank/DDBJ whole genome shotgun (WGS) entry which is preliminary data.</text>
</comment>
<dbReference type="AlphaFoldDB" id="A0A3L7E422"/>
<feature type="transmembrane region" description="Helical" evidence="1">
    <location>
        <begin position="161"/>
        <end position="184"/>
    </location>
</feature>
<evidence type="ECO:0000256" key="1">
    <source>
        <dbReference type="SAM" id="Phobius"/>
    </source>
</evidence>
<gene>
    <name evidence="2" type="ORF">DWB85_00910</name>
</gene>
<reference evidence="2 3" key="1">
    <citation type="submission" date="2018-07" db="EMBL/GenBank/DDBJ databases">
        <title>Halioglobus sp. genome submission.</title>
        <authorList>
            <person name="Ye M.-Q."/>
            <person name="Du Z.-J."/>
        </authorList>
    </citation>
    <scope>NUCLEOTIDE SEQUENCE [LARGE SCALE GENOMIC DNA]</scope>
    <source>
        <strain evidence="2 3">U0301</strain>
    </source>
</reference>
<keyword evidence="3" id="KW-1185">Reference proteome</keyword>
<feature type="transmembrane region" description="Helical" evidence="1">
    <location>
        <begin position="328"/>
        <end position="347"/>
    </location>
</feature>
<dbReference type="Proteomes" id="UP000265509">
    <property type="component" value="Unassembled WGS sequence"/>
</dbReference>
<evidence type="ECO:0000313" key="3">
    <source>
        <dbReference type="Proteomes" id="UP000265509"/>
    </source>
</evidence>
<keyword evidence="1" id="KW-0472">Membrane</keyword>
<dbReference type="EMBL" id="QRAN01000001">
    <property type="protein sequence ID" value="RLQ23745.1"/>
    <property type="molecule type" value="Genomic_DNA"/>
</dbReference>
<feature type="transmembrane region" description="Helical" evidence="1">
    <location>
        <begin position="267"/>
        <end position="285"/>
    </location>
</feature>
<feature type="transmembrane region" description="Helical" evidence="1">
    <location>
        <begin position="297"/>
        <end position="316"/>
    </location>
</feature>
<proteinExistence type="predicted"/>
<feature type="transmembrane region" description="Helical" evidence="1">
    <location>
        <begin position="136"/>
        <end position="154"/>
    </location>
</feature>
<feature type="transmembrane region" description="Helical" evidence="1">
    <location>
        <begin position="54"/>
        <end position="72"/>
    </location>
</feature>
<name>A0A3L7E422_9GAMM</name>
<feature type="transmembrane region" description="Helical" evidence="1">
    <location>
        <begin position="110"/>
        <end position="130"/>
    </location>
</feature>
<feature type="transmembrane region" description="Helical" evidence="1">
    <location>
        <begin position="238"/>
        <end position="260"/>
    </location>
</feature>
<keyword evidence="1" id="KW-0812">Transmembrane</keyword>
<organism evidence="2 3">
    <name type="scientific">Seongchinamella sediminis</name>
    <dbReference type="NCBI Taxonomy" id="2283635"/>
    <lineage>
        <taxon>Bacteria</taxon>
        <taxon>Pseudomonadati</taxon>
        <taxon>Pseudomonadota</taxon>
        <taxon>Gammaproteobacteria</taxon>
        <taxon>Cellvibrionales</taxon>
        <taxon>Halieaceae</taxon>
        <taxon>Seongchinamella</taxon>
    </lineage>
</organism>
<protein>
    <submittedName>
        <fullName evidence="2">Uncharacterized protein</fullName>
    </submittedName>
</protein>
<accession>A0A3L7E422</accession>
<dbReference type="RefSeq" id="WP_117952291.1">
    <property type="nucleotide sequence ID" value="NZ_QRAN01000001.1"/>
</dbReference>
<evidence type="ECO:0000313" key="2">
    <source>
        <dbReference type="EMBL" id="RLQ23745.1"/>
    </source>
</evidence>
<keyword evidence="1" id="KW-1133">Transmembrane helix</keyword>
<dbReference type="OrthoDB" id="8566379at2"/>
<sequence length="588" mass="65809">MASFVAQRVSSQSIDAFDLKLGNLVVHLLCGVLVFVLAGQVLRRLGGSAAGNNWQWVALLAAALWLLAPLHVSTVLYAVQRMAQFSTLFVLAGLVLYISRRESWARETAGAGQIVATSLWLLLILTLAVFSKENGILLLWLIAVIEVTLFRGMWGGRHSKVIHNLGILALAAPALLCILILLLAPEMLLAGYAGREFSLEERLLTQARLLWQYLYWLLVPNINQMGFQHDDIVLSTGLLAPLTTLFSLLAWAALIVAAWLLRIKAPLLLFAVLFYLVGHSMESSLWPLEMVYEHRNYLPSVGIFIAVAYYLSRALAHAAKYVNPAVPVFAVLATCGTLLFLRVHAWAEPVRMNAINVSNHPESPRSHFFMAEALLNRYSAEREAGIAKPEELTPYLVLARHHLELMYKLNPRDVAALVMLYYMDSYHTTKLPGSQDWYGELLALLTTRRLQASDISALETLLDCIIQEYCPASDAQVEALFSTLASRYPDNSNFTLQRYRYLEARGYLSEQRKALLATAEQMQSGNKRIYQTQINAYQQASDTSDVLEATRKWLLHDPKRRDLTEIRRLFRGPVQGGDMAVQGATPDA</sequence>
<feature type="transmembrane region" description="Helical" evidence="1">
    <location>
        <begin position="24"/>
        <end position="42"/>
    </location>
</feature>